<organism evidence="13 14">
    <name type="scientific">Pleurodeles waltl</name>
    <name type="common">Iberian ribbed newt</name>
    <dbReference type="NCBI Taxonomy" id="8319"/>
    <lineage>
        <taxon>Eukaryota</taxon>
        <taxon>Metazoa</taxon>
        <taxon>Chordata</taxon>
        <taxon>Craniata</taxon>
        <taxon>Vertebrata</taxon>
        <taxon>Euteleostomi</taxon>
        <taxon>Amphibia</taxon>
        <taxon>Batrachia</taxon>
        <taxon>Caudata</taxon>
        <taxon>Salamandroidea</taxon>
        <taxon>Salamandridae</taxon>
        <taxon>Pleurodelinae</taxon>
        <taxon>Pleurodeles</taxon>
    </lineage>
</organism>
<evidence type="ECO:0000256" key="11">
    <source>
        <dbReference type="SAM" id="MobiDB-lite"/>
    </source>
</evidence>
<dbReference type="PANTHER" id="PTHR24058">
    <property type="entry name" value="DUAL SPECIFICITY PROTEIN KINASE"/>
    <property type="match status" value="1"/>
</dbReference>
<comment type="catalytic activity">
    <reaction evidence="7">
        <text>L-threonyl-[protein] + ATP = O-phospho-L-threonyl-[protein] + ADP + H(+)</text>
        <dbReference type="Rhea" id="RHEA:46608"/>
        <dbReference type="Rhea" id="RHEA-COMP:11060"/>
        <dbReference type="Rhea" id="RHEA-COMP:11605"/>
        <dbReference type="ChEBI" id="CHEBI:15378"/>
        <dbReference type="ChEBI" id="CHEBI:30013"/>
        <dbReference type="ChEBI" id="CHEBI:30616"/>
        <dbReference type="ChEBI" id="CHEBI:61977"/>
        <dbReference type="ChEBI" id="CHEBI:456216"/>
        <dbReference type="EC" id="2.7.11.1"/>
    </reaction>
</comment>
<evidence type="ECO:0000256" key="2">
    <source>
        <dbReference type="ARBA" id="ARBA00022527"/>
    </source>
</evidence>
<comment type="similarity">
    <text evidence="9">Belongs to the protein kinase superfamily. CMGC Ser/Thr protein kinase family. HIPK subfamily.</text>
</comment>
<evidence type="ECO:0000256" key="6">
    <source>
        <dbReference type="ARBA" id="ARBA00022840"/>
    </source>
</evidence>
<dbReference type="InterPro" id="IPR050494">
    <property type="entry name" value="Ser_Thr_dual-spec_kinase"/>
</dbReference>
<gene>
    <name evidence="13" type="ORF">NDU88_005673</name>
</gene>
<evidence type="ECO:0000256" key="4">
    <source>
        <dbReference type="ARBA" id="ARBA00022741"/>
    </source>
</evidence>
<evidence type="ECO:0000313" key="13">
    <source>
        <dbReference type="EMBL" id="KAJ1108297.1"/>
    </source>
</evidence>
<evidence type="ECO:0000256" key="7">
    <source>
        <dbReference type="ARBA" id="ARBA00047899"/>
    </source>
</evidence>
<sequence>MAVLQSETDCYDIIEILGKGTFGEVAKSWKRSSREMVAIKILKNDVCRSRIIKNELKLLKAMKGVDSEESHIVQFYEYFHDELKFYLVFELLEQNLFEYQKENNFAPLPIRHIRTVTTQVLKALSKLKELSIIHADLKPENIMIVDQARYPFRVKVIDFGSASIFSEVRYVKEPYIQSRFYRSPEILLGLPFCEKVDMWSLGCVMGELQLGWPLYPGNNEYDQIRYICETQGMPKMQLLNAASKTSSFFKKNPQPQIGNQWQLKSAAEYQAETNVKPLERRKYILKSLDQIESVNVNKSVFPDCEVLAEYYDLKNMVELIKRMLTWDSHERINPNAAMKHPFISMQQLKMNYELTKYYEMSLQCIHASIKKDQGILEDNAYYTVLGDRYYDEAHDYYKNRNAHTISCLNTVQRTIDQMDDLRIDEPKMEGSMNMWTEGSNIAAFQSSTSVEASSICQDHACLHIPAYQSNRPRLDHRREPILSYYGSRYGSKHRKAPHHTKSDVTFGNLILLGQQSPGDAVSWEDEEDRSHTSITSPAEEPGVSGEQMRLSKTHLSPALEMFGSIAAALTRLFIVVRGRQDGRSAALEECSRLTNPAWSCHPGPLWTWRSDPGVPWDGGEDEESSGNKRNQAMKSGRRGARGKGA</sequence>
<evidence type="ECO:0000256" key="1">
    <source>
        <dbReference type="ARBA" id="ARBA00012513"/>
    </source>
</evidence>
<feature type="binding site" evidence="10">
    <location>
        <position position="40"/>
    </location>
    <ligand>
        <name>ATP</name>
        <dbReference type="ChEBI" id="CHEBI:30616"/>
    </ligand>
</feature>
<dbReference type="SMART" id="SM00220">
    <property type="entry name" value="S_TKc"/>
    <property type="match status" value="1"/>
</dbReference>
<evidence type="ECO:0000256" key="10">
    <source>
        <dbReference type="PROSITE-ProRule" id="PRU10141"/>
    </source>
</evidence>
<evidence type="ECO:0000256" key="8">
    <source>
        <dbReference type="ARBA" id="ARBA00048679"/>
    </source>
</evidence>
<dbReference type="PROSITE" id="PS50011">
    <property type="entry name" value="PROTEIN_KINASE_DOM"/>
    <property type="match status" value="1"/>
</dbReference>
<dbReference type="EC" id="2.7.11.1" evidence="1"/>
<evidence type="ECO:0000256" key="3">
    <source>
        <dbReference type="ARBA" id="ARBA00022679"/>
    </source>
</evidence>
<accession>A0AAV7MXF7</accession>
<dbReference type="GO" id="GO:0005524">
    <property type="term" value="F:ATP binding"/>
    <property type="evidence" value="ECO:0007669"/>
    <property type="project" value="UniProtKB-UniRule"/>
</dbReference>
<reference evidence="13" key="1">
    <citation type="journal article" date="2022" name="bioRxiv">
        <title>Sequencing and chromosome-scale assembly of the giantPleurodeles waltlgenome.</title>
        <authorList>
            <person name="Brown T."/>
            <person name="Elewa A."/>
            <person name="Iarovenko S."/>
            <person name="Subramanian E."/>
            <person name="Araus A.J."/>
            <person name="Petzold A."/>
            <person name="Susuki M."/>
            <person name="Suzuki K.-i.T."/>
            <person name="Hayashi T."/>
            <person name="Toyoda A."/>
            <person name="Oliveira C."/>
            <person name="Osipova E."/>
            <person name="Leigh N.D."/>
            <person name="Simon A."/>
            <person name="Yun M.H."/>
        </authorList>
    </citation>
    <scope>NUCLEOTIDE SEQUENCE</scope>
    <source>
        <strain evidence="13">20211129_DDA</strain>
        <tissue evidence="13">Liver</tissue>
    </source>
</reference>
<keyword evidence="3" id="KW-0808">Transferase</keyword>
<dbReference type="GO" id="GO:0004713">
    <property type="term" value="F:protein tyrosine kinase activity"/>
    <property type="evidence" value="ECO:0007669"/>
    <property type="project" value="TreeGrafter"/>
</dbReference>
<keyword evidence="4 10" id="KW-0547">Nucleotide-binding</keyword>
<dbReference type="Gene3D" id="3.30.200.20">
    <property type="entry name" value="Phosphorylase Kinase, domain 1"/>
    <property type="match status" value="1"/>
</dbReference>
<dbReference type="Pfam" id="PF00069">
    <property type="entry name" value="Pkinase"/>
    <property type="match status" value="1"/>
</dbReference>
<dbReference type="PANTHER" id="PTHR24058:SF46">
    <property type="entry name" value="HOMEODOMAIN-INTERACTING PROTEIN KINASE 4"/>
    <property type="match status" value="1"/>
</dbReference>
<keyword evidence="2" id="KW-0723">Serine/threonine-protein kinase</keyword>
<dbReference type="SUPFAM" id="SSF56112">
    <property type="entry name" value="Protein kinase-like (PK-like)"/>
    <property type="match status" value="1"/>
</dbReference>
<comment type="catalytic activity">
    <reaction evidence="8">
        <text>L-seryl-[protein] + ATP = O-phospho-L-seryl-[protein] + ADP + H(+)</text>
        <dbReference type="Rhea" id="RHEA:17989"/>
        <dbReference type="Rhea" id="RHEA-COMP:9863"/>
        <dbReference type="Rhea" id="RHEA-COMP:11604"/>
        <dbReference type="ChEBI" id="CHEBI:15378"/>
        <dbReference type="ChEBI" id="CHEBI:29999"/>
        <dbReference type="ChEBI" id="CHEBI:30616"/>
        <dbReference type="ChEBI" id="CHEBI:83421"/>
        <dbReference type="ChEBI" id="CHEBI:456216"/>
        <dbReference type="EC" id="2.7.11.1"/>
    </reaction>
</comment>
<dbReference type="Proteomes" id="UP001066276">
    <property type="component" value="Chromosome 9"/>
</dbReference>
<dbReference type="AlphaFoldDB" id="A0AAV7MXF7"/>
<dbReference type="Gene3D" id="1.10.510.10">
    <property type="entry name" value="Transferase(Phosphotransferase) domain 1"/>
    <property type="match status" value="1"/>
</dbReference>
<proteinExistence type="inferred from homology"/>
<dbReference type="GO" id="GO:0005634">
    <property type="term" value="C:nucleus"/>
    <property type="evidence" value="ECO:0007669"/>
    <property type="project" value="TreeGrafter"/>
</dbReference>
<dbReference type="InterPro" id="IPR017441">
    <property type="entry name" value="Protein_kinase_ATP_BS"/>
</dbReference>
<dbReference type="PROSITE" id="PS00108">
    <property type="entry name" value="PROTEIN_KINASE_ST"/>
    <property type="match status" value="1"/>
</dbReference>
<dbReference type="EMBL" id="JANPWB010000013">
    <property type="protein sequence ID" value="KAJ1108297.1"/>
    <property type="molecule type" value="Genomic_DNA"/>
</dbReference>
<dbReference type="InterPro" id="IPR008271">
    <property type="entry name" value="Ser/Thr_kinase_AS"/>
</dbReference>
<dbReference type="InterPro" id="IPR011009">
    <property type="entry name" value="Kinase-like_dom_sf"/>
</dbReference>
<dbReference type="FunFam" id="1.10.510.10:FF:000029">
    <property type="entry name" value="Homeodomain-interacting protein kinase 2 isoform 1"/>
    <property type="match status" value="1"/>
</dbReference>
<dbReference type="PROSITE" id="PS00107">
    <property type="entry name" value="PROTEIN_KINASE_ATP"/>
    <property type="match status" value="1"/>
</dbReference>
<evidence type="ECO:0000256" key="5">
    <source>
        <dbReference type="ARBA" id="ARBA00022777"/>
    </source>
</evidence>
<keyword evidence="14" id="KW-1185">Reference proteome</keyword>
<feature type="domain" description="Protein kinase" evidence="12">
    <location>
        <begin position="11"/>
        <end position="343"/>
    </location>
</feature>
<keyword evidence="6 10" id="KW-0067">ATP-binding</keyword>
<dbReference type="GO" id="GO:0004674">
    <property type="term" value="F:protein serine/threonine kinase activity"/>
    <property type="evidence" value="ECO:0007669"/>
    <property type="project" value="UniProtKB-KW"/>
</dbReference>
<evidence type="ECO:0000256" key="9">
    <source>
        <dbReference type="ARBA" id="ARBA00061380"/>
    </source>
</evidence>
<dbReference type="InterPro" id="IPR000719">
    <property type="entry name" value="Prot_kinase_dom"/>
</dbReference>
<feature type="compositionally biased region" description="Basic residues" evidence="11">
    <location>
        <begin position="635"/>
        <end position="645"/>
    </location>
</feature>
<comment type="caution">
    <text evidence="13">The sequence shown here is derived from an EMBL/GenBank/DDBJ whole genome shotgun (WGS) entry which is preliminary data.</text>
</comment>
<feature type="region of interest" description="Disordered" evidence="11">
    <location>
        <begin position="517"/>
        <end position="550"/>
    </location>
</feature>
<evidence type="ECO:0000259" key="12">
    <source>
        <dbReference type="PROSITE" id="PS50011"/>
    </source>
</evidence>
<feature type="region of interest" description="Disordered" evidence="11">
    <location>
        <begin position="609"/>
        <end position="645"/>
    </location>
</feature>
<dbReference type="GO" id="GO:0005737">
    <property type="term" value="C:cytoplasm"/>
    <property type="evidence" value="ECO:0007669"/>
    <property type="project" value="TreeGrafter"/>
</dbReference>
<keyword evidence="5" id="KW-0418">Kinase</keyword>
<evidence type="ECO:0000313" key="14">
    <source>
        <dbReference type="Proteomes" id="UP001066276"/>
    </source>
</evidence>
<protein>
    <recommendedName>
        <fullName evidence="1">non-specific serine/threonine protein kinase</fullName>
        <ecNumber evidence="1">2.7.11.1</ecNumber>
    </recommendedName>
</protein>
<name>A0AAV7MXF7_PLEWA</name>